<sequence length="497" mass="52577">MIWKTTLEKIFLPVSQAKNKFRQPDLWRIFNPSSGLGLLICLFTASLTGNAQNSQSSISGDNCIDFNSCPADQTVCADAYEDGVYGAYVNWTDPVVTQTCTPNGRPGNFQMLFELNEQLLTVDCWDFNYISRVGTDGGQVKLFSGEDGDKTKNSVIITPYLILKAGSETSIDVDYVNGDYTVQLSLIDENGDIIPMNAPPQTVDGNNLTYTFFTPNTVTGIYRLKYEFVYSGKEPSNANNGDTLIAVDGMLSDTNDCSAGVDFTVTAPSQGFFPVGSHELQYVATYTAPDGTIKTKTCSFTITVTELALQFSNVNPVDCDGTGGSFNATGSGVNGSGNPPYQYSIDGINYQSSGTFNELDAGPYTVTVKDATGCTAQAVVTIDKLSPVSANISGNELLTCTNTSITLDAGGSTTAEGSVSYSWSTGETSQTINVNGAGDYSVTVTNNDSGCSDTASVTVEQNITPAVAAITGNEILTCDVTSVTLDASTSTADGNFT</sequence>
<reference evidence="2" key="1">
    <citation type="journal article" date="2019" name="Int. J. Syst. Evol. Microbiol.">
        <title>The Global Catalogue of Microorganisms (GCM) 10K type strain sequencing project: providing services to taxonomists for standard genome sequencing and annotation.</title>
        <authorList>
            <consortium name="The Broad Institute Genomics Platform"/>
            <consortium name="The Broad Institute Genome Sequencing Center for Infectious Disease"/>
            <person name="Wu L."/>
            <person name="Ma J."/>
        </authorList>
    </citation>
    <scope>NUCLEOTIDE SEQUENCE [LARGE SCALE GENOMIC DNA]</scope>
    <source>
        <strain evidence="2">CCUG 60898</strain>
    </source>
</reference>
<feature type="non-terminal residue" evidence="1">
    <location>
        <position position="497"/>
    </location>
</feature>
<comment type="caution">
    <text evidence="1">The sequence shown here is derived from an EMBL/GenBank/DDBJ whole genome shotgun (WGS) entry which is preliminary data.</text>
</comment>
<gene>
    <name evidence="1" type="ORF">ACFQ1G_09275</name>
</gene>
<proteinExistence type="predicted"/>
<dbReference type="Gene3D" id="2.60.40.10">
    <property type="entry name" value="Immunoglobulins"/>
    <property type="match status" value="1"/>
</dbReference>
<evidence type="ECO:0008006" key="3">
    <source>
        <dbReference type="Google" id="ProtNLM"/>
    </source>
</evidence>
<accession>A0ABW3IHA6</accession>
<keyword evidence="2" id="KW-1185">Reference proteome</keyword>
<dbReference type="EMBL" id="JBHTJP010000034">
    <property type="protein sequence ID" value="MFD0976982.1"/>
    <property type="molecule type" value="Genomic_DNA"/>
</dbReference>
<evidence type="ECO:0000313" key="1">
    <source>
        <dbReference type="EMBL" id="MFD0976982.1"/>
    </source>
</evidence>
<dbReference type="InterPro" id="IPR013783">
    <property type="entry name" value="Ig-like_fold"/>
</dbReference>
<organism evidence="1 2">
    <name type="scientific">Salinimicrobium gaetbulicola</name>
    <dbReference type="NCBI Taxonomy" id="999702"/>
    <lineage>
        <taxon>Bacteria</taxon>
        <taxon>Pseudomonadati</taxon>
        <taxon>Bacteroidota</taxon>
        <taxon>Flavobacteriia</taxon>
        <taxon>Flavobacteriales</taxon>
        <taxon>Flavobacteriaceae</taxon>
        <taxon>Salinimicrobium</taxon>
    </lineage>
</organism>
<name>A0ABW3IHA6_9FLAO</name>
<dbReference type="Proteomes" id="UP001597100">
    <property type="component" value="Unassembled WGS sequence"/>
</dbReference>
<evidence type="ECO:0000313" key="2">
    <source>
        <dbReference type="Proteomes" id="UP001597100"/>
    </source>
</evidence>
<protein>
    <recommendedName>
        <fullName evidence="3">HYR domain-containing protein</fullName>
    </recommendedName>
</protein>